<name>A0A8J9W383_9NEOP</name>
<dbReference type="InterPro" id="IPR038765">
    <property type="entry name" value="Papain-like_cys_pep_sf"/>
</dbReference>
<evidence type="ECO:0000313" key="3">
    <source>
        <dbReference type="Proteomes" id="UP000838878"/>
    </source>
</evidence>
<reference evidence="2" key="1">
    <citation type="submission" date="2021-12" db="EMBL/GenBank/DDBJ databases">
        <authorList>
            <person name="Martin H S."/>
        </authorList>
    </citation>
    <scope>NUCLEOTIDE SEQUENCE</scope>
</reference>
<dbReference type="PANTHER" id="PTHR47642:SF7">
    <property type="entry name" value="ATP-DEPENDENT DNA HELICASE PIF1"/>
    <property type="match status" value="1"/>
</dbReference>
<keyword evidence="3" id="KW-1185">Reference proteome</keyword>
<dbReference type="SUPFAM" id="SSF54001">
    <property type="entry name" value="Cysteine proteinases"/>
    <property type="match status" value="1"/>
</dbReference>
<dbReference type="Gene3D" id="3.90.70.120">
    <property type="match status" value="1"/>
</dbReference>
<sequence length="1402" mass="159901">MKNVLSGEYIKKRGHRLGLIHDRLSNETEEQRAHCLGLIHNRLSSETEEQRAHRLGLIHDRLSSETEEQRAHCLGLIHDRLSSETEEQRAHRLGLIHDRLSSETEEQRAHRLGLIHDRLSSETEVQRAHRLGLIHDRLSSETEEQRAHRLGLIHDRLSSETEEQRAHRLGLIHDRLSSETEEQRAHRLGLIHDRLSSETQEQRAHRLGLIHDRLSNETPEARLVRLNAMRQASHVCRDITNVQSFETAINIFADVSCAICKRTIYPQQRFNLLADMYSTLLPEELMALHTIITCSRCNNNIKKRKIPPTAYWNKMTPAEIPPELANLTSVAERDVQVHFETMSNITPLVQIAANSIPEQDGVASETFSNHYVTLNDNKAILRGSFHQGDLRFNLSRGKQCTGIAAVACAAFSVIDLNKWAKSDIDYIVIIGDKYYKDCIASKDNPASGEVNPEYLAVTDLCPRLIYNRQNLVITALEETNYNGHIDNNNFSEGFPNLKNALISFFREHSNGILTANAISVAVHCRTILQNQTYFLFDSHARGPKGASAPMNGTACCMRFSNLDDLHAVLRRNLFVSPNKLSHNTAYSLLNNLNVFSLTSLIIAPDNQIQLLRPILEQSTIARTESPTFTPKDNSLQPTIQMSNLQPTRQIIESSQGTIQIASTQESNIQLPIPVHNPLDTIYIESTSMLRNIDDNVPNLESVVRMNSSFTDDTMRLAAITRKTAPPLNLERERRMEELCSYFLFPDGKNGFGEERENPCTPLDYFQNRVMSVDKRFNRNDYLFYALSIVEYFRAKSSVSVSCRMRQGHGEQTPQGLVDNMHITMRNIRGSASYWQKCCSELIAMVRTLGPPTWFLSFSCNDLNWPDMIKALLIADGRDIDDAERLTFPERLDLVQRHPVVIARQFTLRVNALMRFLKRSQDCLGGPIEDFWYRVEFQNRGSPHLHMLVWCSNVPEFSTPQGIAVIEKVVSCSLNPNDPVLRKLVEDWQIYKHTPTCKKNRQDDGCRFGFPKPASDNTVCLGPDEALANHGRFYLLKRTSNESMVNNYNAVLLGIWKGNLDVQPCGSFTAVAYYVAKYASKCEPHDTGDVIRDAISKAKRQGGDVWKQLFSVSMTILNQRLVSAPECAYRLCHLPLEMSSRKTVFVNSCRPEERFRLLRFDSDETSIYNNIFDRYVLRPNELEDLSLAEFAVRFETISNTIWLEENGDAELRDEETTPVSFIRLRDNTRMRVRNRPAVLRTRYYTINSDKEAYYYSLIVCHIPFRNEGELLFQNETAEDCFIRRQRDLRPLQGNVNTEQFSHAEQIIQQAIAQATALNAAREIDVSNVPMLCVGEQMVNDDDNFCEDVGERAVMSDELFLESIRVLNIQQKNLFQKVSTAIENDLHGQESQLLLFITGGAGSG</sequence>
<dbReference type="Proteomes" id="UP000838878">
    <property type="component" value="Chromosome 5"/>
</dbReference>
<dbReference type="Pfam" id="PF14214">
    <property type="entry name" value="Helitron_like_N"/>
    <property type="match status" value="1"/>
</dbReference>
<accession>A0A8J9W383</accession>
<dbReference type="PANTHER" id="PTHR47642">
    <property type="entry name" value="ATP-DEPENDENT DNA HELICASE"/>
    <property type="match status" value="1"/>
</dbReference>
<feature type="domain" description="Helitron helicase-like" evidence="1">
    <location>
        <begin position="804"/>
        <end position="948"/>
    </location>
</feature>
<dbReference type="EMBL" id="OV170225">
    <property type="protein sequence ID" value="CAH0724902.1"/>
    <property type="molecule type" value="Genomic_DNA"/>
</dbReference>
<dbReference type="InterPro" id="IPR051055">
    <property type="entry name" value="PIF1_helicase"/>
</dbReference>
<organism evidence="2 3">
    <name type="scientific">Brenthis ino</name>
    <name type="common">lesser marbled fritillary</name>
    <dbReference type="NCBI Taxonomy" id="405034"/>
    <lineage>
        <taxon>Eukaryota</taxon>
        <taxon>Metazoa</taxon>
        <taxon>Ecdysozoa</taxon>
        <taxon>Arthropoda</taxon>
        <taxon>Hexapoda</taxon>
        <taxon>Insecta</taxon>
        <taxon>Pterygota</taxon>
        <taxon>Neoptera</taxon>
        <taxon>Endopterygota</taxon>
        <taxon>Lepidoptera</taxon>
        <taxon>Glossata</taxon>
        <taxon>Ditrysia</taxon>
        <taxon>Papilionoidea</taxon>
        <taxon>Nymphalidae</taxon>
        <taxon>Heliconiinae</taxon>
        <taxon>Argynnini</taxon>
        <taxon>Brenthis</taxon>
    </lineage>
</organism>
<protein>
    <recommendedName>
        <fullName evidence="1">Helitron helicase-like domain-containing protein</fullName>
    </recommendedName>
</protein>
<proteinExistence type="predicted"/>
<evidence type="ECO:0000259" key="1">
    <source>
        <dbReference type="Pfam" id="PF14214"/>
    </source>
</evidence>
<dbReference type="InterPro" id="IPR025476">
    <property type="entry name" value="Helitron_helicase-like"/>
</dbReference>
<feature type="non-terminal residue" evidence="2">
    <location>
        <position position="1402"/>
    </location>
</feature>
<dbReference type="OrthoDB" id="10057854at2759"/>
<gene>
    <name evidence="2" type="ORF">BINO364_LOCUS10546</name>
</gene>
<evidence type="ECO:0000313" key="2">
    <source>
        <dbReference type="EMBL" id="CAH0724902.1"/>
    </source>
</evidence>